<proteinExistence type="inferred from homology"/>
<comment type="cofactor">
    <cofactor evidence="1">
        <name>heme</name>
        <dbReference type="ChEBI" id="CHEBI:30413"/>
    </cofactor>
</comment>
<evidence type="ECO:0000256" key="3">
    <source>
        <dbReference type="ARBA" id="ARBA00010617"/>
    </source>
</evidence>
<dbReference type="GO" id="GO:0005789">
    <property type="term" value="C:endoplasmic reticulum membrane"/>
    <property type="evidence" value="ECO:0007669"/>
    <property type="project" value="UniProtKB-SubCell"/>
</dbReference>
<dbReference type="InterPro" id="IPR001128">
    <property type="entry name" value="Cyt_P450"/>
</dbReference>
<dbReference type="SUPFAM" id="SSF48264">
    <property type="entry name" value="Cytochrome P450"/>
    <property type="match status" value="1"/>
</dbReference>
<comment type="similarity">
    <text evidence="3">Belongs to the cytochrome P450 family.</text>
</comment>
<keyword evidence="4" id="KW-0349">Heme</keyword>
<evidence type="ECO:0000313" key="10">
    <source>
        <dbReference type="Proteomes" id="UP001381693"/>
    </source>
</evidence>
<evidence type="ECO:0000256" key="7">
    <source>
        <dbReference type="ARBA" id="ARBA00023033"/>
    </source>
</evidence>
<protein>
    <submittedName>
        <fullName evidence="9">Cytochrome P450 4V2</fullName>
    </submittedName>
</protein>
<reference evidence="9 10" key="1">
    <citation type="submission" date="2023-11" db="EMBL/GenBank/DDBJ databases">
        <title>Halocaridina rubra genome assembly.</title>
        <authorList>
            <person name="Smith C."/>
        </authorList>
    </citation>
    <scope>NUCLEOTIDE SEQUENCE [LARGE SCALE GENOMIC DNA]</scope>
    <source>
        <strain evidence="9">EP-1</strain>
        <tissue evidence="9">Whole</tissue>
    </source>
</reference>
<gene>
    <name evidence="9" type="primary">CYP4V2_5</name>
    <name evidence="9" type="ORF">SK128_011767</name>
</gene>
<dbReference type="InterPro" id="IPR050196">
    <property type="entry name" value="Cytochrome_P450_Monoox"/>
</dbReference>
<keyword evidence="10" id="KW-1185">Reference proteome</keyword>
<keyword evidence="7" id="KW-0560">Oxidoreductase</keyword>
<keyword evidence="7" id="KW-0503">Monooxygenase</keyword>
<evidence type="ECO:0000256" key="5">
    <source>
        <dbReference type="ARBA" id="ARBA00022824"/>
    </source>
</evidence>
<evidence type="ECO:0000256" key="1">
    <source>
        <dbReference type="ARBA" id="ARBA00001971"/>
    </source>
</evidence>
<evidence type="ECO:0000256" key="8">
    <source>
        <dbReference type="ARBA" id="ARBA00023136"/>
    </source>
</evidence>
<evidence type="ECO:0000256" key="4">
    <source>
        <dbReference type="ARBA" id="ARBA00022617"/>
    </source>
</evidence>
<keyword evidence="5" id="KW-0256">Endoplasmic reticulum</keyword>
<accession>A0AAN8X7Z0</accession>
<comment type="caution">
    <text evidence="9">The sequence shown here is derived from an EMBL/GenBank/DDBJ whole genome shotgun (WGS) entry which is preliminary data.</text>
</comment>
<dbReference type="InterPro" id="IPR036396">
    <property type="entry name" value="Cyt_P450_sf"/>
</dbReference>
<keyword evidence="8" id="KW-0472">Membrane</keyword>
<feature type="non-terminal residue" evidence="9">
    <location>
        <position position="97"/>
    </location>
</feature>
<evidence type="ECO:0000256" key="2">
    <source>
        <dbReference type="ARBA" id="ARBA00004586"/>
    </source>
</evidence>
<dbReference type="PANTHER" id="PTHR24291">
    <property type="entry name" value="CYTOCHROME P450 FAMILY 4"/>
    <property type="match status" value="1"/>
</dbReference>
<dbReference type="GO" id="GO:0016705">
    <property type="term" value="F:oxidoreductase activity, acting on paired donors, with incorporation or reduction of molecular oxygen"/>
    <property type="evidence" value="ECO:0007669"/>
    <property type="project" value="InterPro"/>
</dbReference>
<evidence type="ECO:0000313" key="9">
    <source>
        <dbReference type="EMBL" id="KAK7073669.1"/>
    </source>
</evidence>
<dbReference type="EMBL" id="JAXCGZ010012291">
    <property type="protein sequence ID" value="KAK7073669.1"/>
    <property type="molecule type" value="Genomic_DNA"/>
</dbReference>
<dbReference type="GO" id="GO:0020037">
    <property type="term" value="F:heme binding"/>
    <property type="evidence" value="ECO:0007669"/>
    <property type="project" value="InterPro"/>
</dbReference>
<dbReference type="GO" id="GO:0005506">
    <property type="term" value="F:iron ion binding"/>
    <property type="evidence" value="ECO:0007669"/>
    <property type="project" value="InterPro"/>
</dbReference>
<name>A0AAN8X7Z0_HALRR</name>
<evidence type="ECO:0000256" key="6">
    <source>
        <dbReference type="ARBA" id="ARBA00023004"/>
    </source>
</evidence>
<organism evidence="9 10">
    <name type="scientific">Halocaridina rubra</name>
    <name type="common">Hawaiian red shrimp</name>
    <dbReference type="NCBI Taxonomy" id="373956"/>
    <lineage>
        <taxon>Eukaryota</taxon>
        <taxon>Metazoa</taxon>
        <taxon>Ecdysozoa</taxon>
        <taxon>Arthropoda</taxon>
        <taxon>Crustacea</taxon>
        <taxon>Multicrustacea</taxon>
        <taxon>Malacostraca</taxon>
        <taxon>Eumalacostraca</taxon>
        <taxon>Eucarida</taxon>
        <taxon>Decapoda</taxon>
        <taxon>Pleocyemata</taxon>
        <taxon>Caridea</taxon>
        <taxon>Atyoidea</taxon>
        <taxon>Atyidae</taxon>
        <taxon>Halocaridina</taxon>
    </lineage>
</organism>
<dbReference type="AlphaFoldDB" id="A0AAN8X7Z0"/>
<dbReference type="PANTHER" id="PTHR24291:SF189">
    <property type="entry name" value="CYTOCHROME P450 4C3-RELATED"/>
    <property type="match status" value="1"/>
</dbReference>
<dbReference type="Gene3D" id="1.10.630.10">
    <property type="entry name" value="Cytochrome P450"/>
    <property type="match status" value="1"/>
</dbReference>
<keyword evidence="4" id="KW-0479">Metal-binding</keyword>
<comment type="subcellular location">
    <subcellularLocation>
        <location evidence="2">Endoplasmic reticulum membrane</location>
    </subcellularLocation>
</comment>
<keyword evidence="6" id="KW-0408">Iron</keyword>
<dbReference type="Pfam" id="PF00067">
    <property type="entry name" value="p450"/>
    <property type="match status" value="1"/>
</dbReference>
<dbReference type="GO" id="GO:0004497">
    <property type="term" value="F:monooxygenase activity"/>
    <property type="evidence" value="ECO:0007669"/>
    <property type="project" value="UniProtKB-KW"/>
</dbReference>
<sequence>MGFLQVILSSQKHIDKSRDYTFLHPWLGTGLLTATGGKWFSRRKMLTPAFHFKILEDFVDIFNTQSNVMVNKLKKKANGETFDIFPYITLCALDIIC</sequence>
<dbReference type="Proteomes" id="UP001381693">
    <property type="component" value="Unassembled WGS sequence"/>
</dbReference>